<dbReference type="PANTHER" id="PTHR22809">
    <property type="entry name" value="METHYLTRANSFERASE-RELATED"/>
    <property type="match status" value="1"/>
</dbReference>
<dbReference type="InterPro" id="IPR029063">
    <property type="entry name" value="SAM-dependent_MTases_sf"/>
</dbReference>
<organism evidence="6 7">
    <name type="scientific">Acorus calamus</name>
    <name type="common">Sweet flag</name>
    <dbReference type="NCBI Taxonomy" id="4465"/>
    <lineage>
        <taxon>Eukaryota</taxon>
        <taxon>Viridiplantae</taxon>
        <taxon>Streptophyta</taxon>
        <taxon>Embryophyta</taxon>
        <taxon>Tracheophyta</taxon>
        <taxon>Spermatophyta</taxon>
        <taxon>Magnoliopsida</taxon>
        <taxon>Liliopsida</taxon>
        <taxon>Acoraceae</taxon>
        <taxon>Acorus</taxon>
    </lineage>
</organism>
<keyword evidence="2" id="KW-0489">Methyltransferase</keyword>
<dbReference type="AlphaFoldDB" id="A0AAV9DEN2"/>
<accession>A0AAV9DEN2</accession>
<evidence type="ECO:0000256" key="4">
    <source>
        <dbReference type="SAM" id="MobiDB-lite"/>
    </source>
</evidence>
<evidence type="ECO:0000313" key="7">
    <source>
        <dbReference type="Proteomes" id="UP001180020"/>
    </source>
</evidence>
<keyword evidence="3" id="KW-0808">Transferase</keyword>
<dbReference type="Pfam" id="PF10294">
    <property type="entry name" value="Methyltransf_16"/>
    <property type="match status" value="1"/>
</dbReference>
<proteinExistence type="inferred from homology"/>
<dbReference type="GO" id="GO:0032259">
    <property type="term" value="P:methylation"/>
    <property type="evidence" value="ECO:0007669"/>
    <property type="project" value="UniProtKB-KW"/>
</dbReference>
<comment type="caution">
    <text evidence="6">The sequence shown here is derived from an EMBL/GenBank/DDBJ whole genome shotgun (WGS) entry which is preliminary data.</text>
</comment>
<reference evidence="6" key="1">
    <citation type="journal article" date="2023" name="Nat. Commun.">
        <title>Diploid and tetraploid genomes of Acorus and the evolution of monocots.</title>
        <authorList>
            <person name="Ma L."/>
            <person name="Liu K.W."/>
            <person name="Li Z."/>
            <person name="Hsiao Y.Y."/>
            <person name="Qi Y."/>
            <person name="Fu T."/>
            <person name="Tang G.D."/>
            <person name="Zhang D."/>
            <person name="Sun W.H."/>
            <person name="Liu D.K."/>
            <person name="Li Y."/>
            <person name="Chen G.Z."/>
            <person name="Liu X.D."/>
            <person name="Liao X.Y."/>
            <person name="Jiang Y.T."/>
            <person name="Yu X."/>
            <person name="Hao Y."/>
            <person name="Huang J."/>
            <person name="Zhao X.W."/>
            <person name="Ke S."/>
            <person name="Chen Y.Y."/>
            <person name="Wu W.L."/>
            <person name="Hsu J.L."/>
            <person name="Lin Y.F."/>
            <person name="Huang M.D."/>
            <person name="Li C.Y."/>
            <person name="Huang L."/>
            <person name="Wang Z.W."/>
            <person name="Zhao X."/>
            <person name="Zhong W.Y."/>
            <person name="Peng D.H."/>
            <person name="Ahmad S."/>
            <person name="Lan S."/>
            <person name="Zhang J.S."/>
            <person name="Tsai W.C."/>
            <person name="Van de Peer Y."/>
            <person name="Liu Z.J."/>
        </authorList>
    </citation>
    <scope>NUCLEOTIDE SEQUENCE</scope>
    <source>
        <strain evidence="6">CP</strain>
    </source>
</reference>
<keyword evidence="7" id="KW-1185">Reference proteome</keyword>
<dbReference type="EMBL" id="JAUJYO010000014">
    <property type="protein sequence ID" value="KAK1299400.1"/>
    <property type="molecule type" value="Genomic_DNA"/>
</dbReference>
<dbReference type="PANTHER" id="PTHR22809:SF5">
    <property type="entry name" value="TRNA N(3)-METHYLCYTIDINE METHYLTRANSFERASE METTL6"/>
    <property type="match status" value="1"/>
</dbReference>
<feature type="compositionally biased region" description="Low complexity" evidence="4">
    <location>
        <begin position="19"/>
        <end position="29"/>
    </location>
</feature>
<dbReference type="GO" id="GO:0008173">
    <property type="term" value="F:RNA methyltransferase activity"/>
    <property type="evidence" value="ECO:0007669"/>
    <property type="project" value="UniProtKB-ARBA"/>
</dbReference>
<evidence type="ECO:0000259" key="5">
    <source>
        <dbReference type="Pfam" id="PF08242"/>
    </source>
</evidence>
<protein>
    <recommendedName>
        <fullName evidence="5">Methyltransferase type 12 domain-containing protein</fullName>
    </recommendedName>
</protein>
<evidence type="ECO:0000256" key="1">
    <source>
        <dbReference type="ARBA" id="ARBA00009725"/>
    </source>
</evidence>
<dbReference type="Proteomes" id="UP001180020">
    <property type="component" value="Unassembled WGS sequence"/>
</dbReference>
<feature type="region of interest" description="Disordered" evidence="4">
    <location>
        <begin position="1"/>
        <end position="52"/>
    </location>
</feature>
<comment type="similarity">
    <text evidence="1">Belongs to the methyltransferase superfamily. METL family.</text>
</comment>
<dbReference type="CDD" id="cd02440">
    <property type="entry name" value="AdoMet_MTases"/>
    <property type="match status" value="2"/>
</dbReference>
<dbReference type="InterPro" id="IPR026113">
    <property type="entry name" value="METTL2/6/8-like"/>
</dbReference>
<feature type="domain" description="Methyltransferase type 12" evidence="5">
    <location>
        <begin position="119"/>
        <end position="220"/>
    </location>
</feature>
<evidence type="ECO:0000313" key="6">
    <source>
        <dbReference type="EMBL" id="KAK1299400.1"/>
    </source>
</evidence>
<dbReference type="InterPro" id="IPR019410">
    <property type="entry name" value="Methyltransf_16"/>
</dbReference>
<name>A0AAV9DEN2_ACOCL</name>
<dbReference type="InterPro" id="IPR013217">
    <property type="entry name" value="Methyltransf_12"/>
</dbReference>
<gene>
    <name evidence="6" type="ORF">QJS10_CPB14g00566</name>
</gene>
<dbReference type="Pfam" id="PF08242">
    <property type="entry name" value="Methyltransf_12"/>
    <property type="match status" value="1"/>
</dbReference>
<dbReference type="GO" id="GO:0008757">
    <property type="term" value="F:S-adenosylmethionine-dependent methyltransferase activity"/>
    <property type="evidence" value="ECO:0007669"/>
    <property type="project" value="UniProtKB-ARBA"/>
</dbReference>
<evidence type="ECO:0000256" key="3">
    <source>
        <dbReference type="ARBA" id="ARBA00022679"/>
    </source>
</evidence>
<sequence>MTQSFPHRGFPIVSPPSLLPSRALSTTSSFSEPKKKRRTQTSDHNKDSLSMAGDTPVKMQIYSSSPAKVTPYWKDKYERDAKRYWDIFYKKHQDKFFKDRHYLDKEWGSYFSDRQLTVLEIGCGAGNTVFPLLAKYPNIFIHACDFSPRAVSLVKAHKEFTENQVNAFVCDLTVDDLSKSISPSSVDIVTMVFVLSAVAPEKMPLVLQNIKKVLKPNGHVLLRDYANGDLAQKLQEVKLFEEMDENSRTVLQERLISKDQKISENFYVRGDGTRAFYFSEDFLTSLFKRNGFSAKEVGVCYKQVENRSKDIVMNRRWIQAVFSMDSYDASEFTNEVGLLVQESSNHGLNIENVLKVPANQIEFDISESIAMEMFGMSPSIDEIIEINLRNYNFRIKGLTGEHQHTCRSTGLMLWESARLMSQVLADNPLIVSGKKVLELGCGCAGICSMVAVRYAELVVATDGDITAFDLLRQNVASNVLPVHSKKIVTELLEWGNKDHVRTVRDLSHDEGFQVIIGTDVTYNADSISPLFETARGLIAFDQGNGELEPCLILCHVLRRVDEPSILTAASRFGFKLVDSWSVGSQDDQNSDGGIISSWFSHGINKEDFQNTALNILYFNVNRA</sequence>
<dbReference type="Gene3D" id="3.40.50.150">
    <property type="entry name" value="Vaccinia Virus protein VP39"/>
    <property type="match status" value="2"/>
</dbReference>
<dbReference type="SUPFAM" id="SSF53335">
    <property type="entry name" value="S-adenosyl-L-methionine-dependent methyltransferases"/>
    <property type="match status" value="2"/>
</dbReference>
<evidence type="ECO:0000256" key="2">
    <source>
        <dbReference type="ARBA" id="ARBA00022603"/>
    </source>
</evidence>
<reference evidence="6" key="2">
    <citation type="submission" date="2023-06" db="EMBL/GenBank/DDBJ databases">
        <authorList>
            <person name="Ma L."/>
            <person name="Liu K.-W."/>
            <person name="Li Z."/>
            <person name="Hsiao Y.-Y."/>
            <person name="Qi Y."/>
            <person name="Fu T."/>
            <person name="Tang G."/>
            <person name="Zhang D."/>
            <person name="Sun W.-H."/>
            <person name="Liu D.-K."/>
            <person name="Li Y."/>
            <person name="Chen G.-Z."/>
            <person name="Liu X.-D."/>
            <person name="Liao X.-Y."/>
            <person name="Jiang Y.-T."/>
            <person name="Yu X."/>
            <person name="Hao Y."/>
            <person name="Huang J."/>
            <person name="Zhao X.-W."/>
            <person name="Ke S."/>
            <person name="Chen Y.-Y."/>
            <person name="Wu W.-L."/>
            <person name="Hsu J.-L."/>
            <person name="Lin Y.-F."/>
            <person name="Huang M.-D."/>
            <person name="Li C.-Y."/>
            <person name="Huang L."/>
            <person name="Wang Z.-W."/>
            <person name="Zhao X."/>
            <person name="Zhong W.-Y."/>
            <person name="Peng D.-H."/>
            <person name="Ahmad S."/>
            <person name="Lan S."/>
            <person name="Zhang J.-S."/>
            <person name="Tsai W.-C."/>
            <person name="Van De Peer Y."/>
            <person name="Liu Z.-J."/>
        </authorList>
    </citation>
    <scope>NUCLEOTIDE SEQUENCE</scope>
    <source>
        <strain evidence="6">CP</strain>
        <tissue evidence="6">Leaves</tissue>
    </source>
</reference>